<name>A0ABS4YI52_9MICO</name>
<reference evidence="1 2" key="1">
    <citation type="submission" date="2021-03" db="EMBL/GenBank/DDBJ databases">
        <title>Sequencing the genomes of 1000 actinobacteria strains.</title>
        <authorList>
            <person name="Klenk H.-P."/>
        </authorList>
    </citation>
    <scope>NUCLEOTIDE SEQUENCE [LARGE SCALE GENOMIC DNA]</scope>
    <source>
        <strain evidence="1 2">DSM 14564</strain>
    </source>
</reference>
<proteinExistence type="predicted"/>
<accession>A0ABS4YI52</accession>
<evidence type="ECO:0008006" key="3">
    <source>
        <dbReference type="Google" id="ProtNLM"/>
    </source>
</evidence>
<comment type="caution">
    <text evidence="1">The sequence shown here is derived from an EMBL/GenBank/DDBJ whole genome shotgun (WGS) entry which is preliminary data.</text>
</comment>
<sequence length="153" mass="16432">MDDTGDKGQTRVTPDGLGVEVCNVRTGPAGGPDITTWQTSTTSVAAAWKTPEGLVDSAVFRGPEAMLDEDPAKWETRYGADVPTKVSALWSWPPRSGINWTRAIKDYRASESTDDVLWGCKGARMAAQSSVVVSPPIAEGFPWFARDSCGPNE</sequence>
<dbReference type="EMBL" id="JAGIOC010000001">
    <property type="protein sequence ID" value="MBP2408087.1"/>
    <property type="molecule type" value="Genomic_DNA"/>
</dbReference>
<evidence type="ECO:0000313" key="2">
    <source>
        <dbReference type="Proteomes" id="UP000698222"/>
    </source>
</evidence>
<dbReference type="RefSeq" id="WP_209888057.1">
    <property type="nucleotide sequence ID" value="NZ_BAAAJV010000002.1"/>
</dbReference>
<keyword evidence="2" id="KW-1185">Reference proteome</keyword>
<protein>
    <recommendedName>
        <fullName evidence="3">DUF2599 domain-containing protein</fullName>
    </recommendedName>
</protein>
<dbReference type="Proteomes" id="UP000698222">
    <property type="component" value="Unassembled WGS sequence"/>
</dbReference>
<evidence type="ECO:0000313" key="1">
    <source>
        <dbReference type="EMBL" id="MBP2408087.1"/>
    </source>
</evidence>
<gene>
    <name evidence="1" type="ORF">JOF44_000990</name>
</gene>
<organism evidence="1 2">
    <name type="scientific">Brachybacterium fresconis</name>
    <dbReference type="NCBI Taxonomy" id="173363"/>
    <lineage>
        <taxon>Bacteria</taxon>
        <taxon>Bacillati</taxon>
        <taxon>Actinomycetota</taxon>
        <taxon>Actinomycetes</taxon>
        <taxon>Micrococcales</taxon>
        <taxon>Dermabacteraceae</taxon>
        <taxon>Brachybacterium</taxon>
    </lineage>
</organism>